<dbReference type="EC" id="2.8.1.7" evidence="7"/>
<name>A0A0C7LBS9_PARSO</name>
<evidence type="ECO:0000256" key="5">
    <source>
        <dbReference type="RuleBase" id="RU004504"/>
    </source>
</evidence>
<comment type="catalytic activity">
    <reaction evidence="4">
        <text>(sulfur carrier)-H + L-cysteine = (sulfur carrier)-SH + L-alanine</text>
        <dbReference type="Rhea" id="RHEA:43892"/>
        <dbReference type="Rhea" id="RHEA-COMP:14737"/>
        <dbReference type="Rhea" id="RHEA-COMP:14739"/>
        <dbReference type="ChEBI" id="CHEBI:29917"/>
        <dbReference type="ChEBI" id="CHEBI:35235"/>
        <dbReference type="ChEBI" id="CHEBI:57972"/>
        <dbReference type="ChEBI" id="CHEBI:64428"/>
        <dbReference type="EC" id="2.8.1.7"/>
    </reaction>
</comment>
<protein>
    <submittedName>
        <fullName evidence="7">Cysteine desulfurase</fullName>
        <ecNumber evidence="7">2.8.1.7</ecNumber>
    </submittedName>
</protein>
<dbReference type="SUPFAM" id="SSF53383">
    <property type="entry name" value="PLP-dependent transferases"/>
    <property type="match status" value="1"/>
</dbReference>
<dbReference type="InterPro" id="IPR015421">
    <property type="entry name" value="PyrdxlP-dep_Trfase_major"/>
</dbReference>
<dbReference type="Gene3D" id="3.40.640.10">
    <property type="entry name" value="Type I PLP-dependent aspartate aminotransferase-like (Major domain)"/>
    <property type="match status" value="1"/>
</dbReference>
<reference evidence="7 8" key="1">
    <citation type="submission" date="2015-01" db="EMBL/GenBank/DDBJ databases">
        <authorList>
            <person name="Aslett A.Martin."/>
            <person name="De Silva Nishadi"/>
        </authorList>
    </citation>
    <scope>NUCLEOTIDE SEQUENCE [LARGE SCALE GENOMIC DNA]</scope>
    <source>
        <strain evidence="7 8">R28058</strain>
    </source>
</reference>
<evidence type="ECO:0000256" key="1">
    <source>
        <dbReference type="ARBA" id="ARBA00001933"/>
    </source>
</evidence>
<dbReference type="InterPro" id="IPR000192">
    <property type="entry name" value="Aminotrans_V_dom"/>
</dbReference>
<evidence type="ECO:0000313" key="8">
    <source>
        <dbReference type="Proteomes" id="UP000049127"/>
    </source>
</evidence>
<dbReference type="AlphaFoldDB" id="A0A0C7LBS9"/>
<feature type="domain" description="Aminotransferase class V" evidence="6">
    <location>
        <begin position="31"/>
        <end position="418"/>
    </location>
</feature>
<dbReference type="Proteomes" id="UP000049127">
    <property type="component" value="Unassembled WGS sequence"/>
</dbReference>
<keyword evidence="3" id="KW-0663">Pyridoxal phosphate</keyword>
<dbReference type="PANTHER" id="PTHR43586:SF8">
    <property type="entry name" value="CYSTEINE DESULFURASE 1, CHLOROPLASTIC"/>
    <property type="match status" value="1"/>
</dbReference>
<organism evidence="7 8">
    <name type="scientific">Paraclostridium sordellii</name>
    <name type="common">Clostridium sordellii</name>
    <dbReference type="NCBI Taxonomy" id="1505"/>
    <lineage>
        <taxon>Bacteria</taxon>
        <taxon>Bacillati</taxon>
        <taxon>Bacillota</taxon>
        <taxon>Clostridia</taxon>
        <taxon>Peptostreptococcales</taxon>
        <taxon>Peptostreptococcaceae</taxon>
        <taxon>Paraclostridium</taxon>
    </lineage>
</organism>
<dbReference type="InterPro" id="IPR015424">
    <property type="entry name" value="PyrdxlP-dep_Trfase"/>
</dbReference>
<dbReference type="GO" id="GO:0031071">
    <property type="term" value="F:cysteine desulfurase activity"/>
    <property type="evidence" value="ECO:0007669"/>
    <property type="project" value="UniProtKB-EC"/>
</dbReference>
<evidence type="ECO:0000313" key="7">
    <source>
        <dbReference type="EMBL" id="CEP41957.1"/>
    </source>
</evidence>
<dbReference type="Gene3D" id="3.90.1150.10">
    <property type="entry name" value="Aspartate Aminotransferase, domain 1"/>
    <property type="match status" value="1"/>
</dbReference>
<evidence type="ECO:0000256" key="2">
    <source>
        <dbReference type="ARBA" id="ARBA00010447"/>
    </source>
</evidence>
<evidence type="ECO:0000259" key="6">
    <source>
        <dbReference type="Pfam" id="PF00266"/>
    </source>
</evidence>
<dbReference type="Pfam" id="PF00266">
    <property type="entry name" value="Aminotran_5"/>
    <property type="match status" value="1"/>
</dbReference>
<dbReference type="InterPro" id="IPR020578">
    <property type="entry name" value="Aminotrans_V_PyrdxlP_BS"/>
</dbReference>
<sequence length="437" mass="49201">MSKQLMDYRRMFDGVDLTIKLADGAYVTPICFDNGATTPPLKCVDKEIFKHMQMYGSIGRGKGPKSEYSTRVYEKCRDYVKEFFNLENDDNYTVIFTKNTTEGMNLLANTLLNSKYDKVITTRMEHHANDLPWRYNSNLIYIDVDEEGKLKVEDIEKELINNNGEVKLVTVTGASNVTGYVNPINEIAKITHKYGAKIVVDAAQLAAHRDINMKGTGNDDAIDYLALSGHKMYAPYGSGLVIGLKEGLENKEPFLKGGGAVDLVFDYDIYWSDLPSKFEAGTPNYLGVIALYTAMNKLKEIGLENVKQHENILKNRLIKGLEDIDRVVLYGDSSCKERLGVISFNVDGINFDSVADKLSYIRGIAVRQGAFCAHTYVRRLLGISDSDAKALLNRDCKAAGMVRASFGLYNTCEEVDEFLNTMEFMINRCRRFERNLI</sequence>
<dbReference type="EMBL" id="CEKZ01000028">
    <property type="protein sequence ID" value="CEP41957.1"/>
    <property type="molecule type" value="Genomic_DNA"/>
</dbReference>
<dbReference type="InterPro" id="IPR015422">
    <property type="entry name" value="PyrdxlP-dep_Trfase_small"/>
</dbReference>
<gene>
    <name evidence="7" type="primary">csd_3</name>
    <name evidence="7" type="ORF">R28058_33211</name>
</gene>
<comment type="similarity">
    <text evidence="2">Belongs to the class-V pyridoxal-phosphate-dependent aminotransferase family. Csd subfamily.</text>
</comment>
<dbReference type="RefSeq" id="WP_077066916.1">
    <property type="nucleotide sequence ID" value="NZ_CDNI01000001.1"/>
</dbReference>
<dbReference type="PROSITE" id="PS00595">
    <property type="entry name" value="AA_TRANSFER_CLASS_5"/>
    <property type="match status" value="1"/>
</dbReference>
<comment type="cofactor">
    <cofactor evidence="1 5">
        <name>pyridoxal 5'-phosphate</name>
        <dbReference type="ChEBI" id="CHEBI:597326"/>
    </cofactor>
</comment>
<keyword evidence="7" id="KW-0808">Transferase</keyword>
<accession>A0A0C7LBS9</accession>
<proteinExistence type="inferred from homology"/>
<dbReference type="PANTHER" id="PTHR43586">
    <property type="entry name" value="CYSTEINE DESULFURASE"/>
    <property type="match status" value="1"/>
</dbReference>
<evidence type="ECO:0000256" key="4">
    <source>
        <dbReference type="ARBA" id="ARBA00050776"/>
    </source>
</evidence>
<evidence type="ECO:0000256" key="3">
    <source>
        <dbReference type="ARBA" id="ARBA00022898"/>
    </source>
</evidence>